<evidence type="ECO:0000256" key="2">
    <source>
        <dbReference type="SAM" id="MobiDB-lite"/>
    </source>
</evidence>
<feature type="domain" description="AAR2 C-terminal" evidence="3">
    <location>
        <begin position="206"/>
        <end position="411"/>
    </location>
</feature>
<dbReference type="InterPro" id="IPR038514">
    <property type="entry name" value="AAR2_C_sf"/>
</dbReference>
<protein>
    <recommendedName>
        <fullName evidence="7">A1 cistron-splicing factor AAR2</fullName>
    </recommendedName>
</protein>
<organism evidence="5 6">
    <name type="scientific">Kwoniella heveanensis BCC8398</name>
    <dbReference type="NCBI Taxonomy" id="1296120"/>
    <lineage>
        <taxon>Eukaryota</taxon>
        <taxon>Fungi</taxon>
        <taxon>Dikarya</taxon>
        <taxon>Basidiomycota</taxon>
        <taxon>Agaricomycotina</taxon>
        <taxon>Tremellomycetes</taxon>
        <taxon>Tremellales</taxon>
        <taxon>Cryptococcaceae</taxon>
        <taxon>Kwoniella</taxon>
    </lineage>
</organism>
<dbReference type="Gene3D" id="2.60.34.20">
    <property type="match status" value="1"/>
</dbReference>
<dbReference type="InterPro" id="IPR033647">
    <property type="entry name" value="Aar2_N"/>
</dbReference>
<dbReference type="InterPro" id="IPR038516">
    <property type="entry name" value="AAR2_N_sf"/>
</dbReference>
<accession>A0A1B9GPU4</accession>
<feature type="compositionally biased region" description="Polar residues" evidence="2">
    <location>
        <begin position="167"/>
        <end position="190"/>
    </location>
</feature>
<feature type="domain" description="AAR2 N-terminal" evidence="4">
    <location>
        <begin position="5"/>
        <end position="137"/>
    </location>
</feature>
<dbReference type="AlphaFoldDB" id="A0A1B9GPU4"/>
<evidence type="ECO:0000259" key="3">
    <source>
        <dbReference type="Pfam" id="PF05282"/>
    </source>
</evidence>
<dbReference type="EMBL" id="KI669506">
    <property type="protein sequence ID" value="OCF33026.1"/>
    <property type="molecule type" value="Genomic_DNA"/>
</dbReference>
<gene>
    <name evidence="5" type="ORF">I316_05364</name>
</gene>
<feature type="compositionally biased region" description="Acidic residues" evidence="2">
    <location>
        <begin position="422"/>
        <end position="435"/>
    </location>
</feature>
<proteinExistence type="inferred from homology"/>
<sequence>MKHKNSFHIVRRFSGIKFVPPGLHLIAWSTTSPSPSSSSSASVSMAGPSNVPIRHAVLRYFNPKQRVVLHFDRSTESVMESGSGSANTNANASENVISDDHLRTLDKEMAPYPFSGLESWKALTEYITPDVLESVLGAHTDGDGLVDGMTSVEGEEEDSDSKEMKNEVSTLSKNQPPLQPRSQFQPQSEGLGQEQDHRAAAKKLKFVRFGLKRSWRDGAIGEEVTRFSRDKSWLLGDVLSNQLAGDLNKLLGQFQLSFILLLHLSSYSALLVYKRLLTLLCQSPSFLSYPSAYLSTSPHNNNKKRTNHTKTAEVRRTYASLLGVLGKQIEAIPDGSFDTELPELDAFFQDQIESLRLNISASIQNQNPPRGSAASTAASALEAGWSEAEKEAIKTAWCKLEKSAKKWGWEIGTLALLRRGGDDDESSEEEEEEGEYAPVIVNL</sequence>
<keyword evidence="6" id="KW-1185">Reference proteome</keyword>
<evidence type="ECO:0000259" key="4">
    <source>
        <dbReference type="Pfam" id="PF20981"/>
    </source>
</evidence>
<dbReference type="InterPro" id="IPR007946">
    <property type="entry name" value="AAR2"/>
</dbReference>
<dbReference type="Proteomes" id="UP000092666">
    <property type="component" value="Unassembled WGS sequence"/>
</dbReference>
<reference evidence="5 6" key="1">
    <citation type="submission" date="2013-07" db="EMBL/GenBank/DDBJ databases">
        <title>The Genome Sequence of Cryptococcus heveanensis BCC8398.</title>
        <authorList>
            <consortium name="The Broad Institute Genome Sequencing Platform"/>
            <person name="Cuomo C."/>
            <person name="Litvintseva A."/>
            <person name="Chen Y."/>
            <person name="Heitman J."/>
            <person name="Sun S."/>
            <person name="Springer D."/>
            <person name="Dromer F."/>
            <person name="Young S.K."/>
            <person name="Zeng Q."/>
            <person name="Gargeya S."/>
            <person name="Fitzgerald M."/>
            <person name="Abouelleil A."/>
            <person name="Alvarado L."/>
            <person name="Berlin A.M."/>
            <person name="Chapman S.B."/>
            <person name="Dewar J."/>
            <person name="Goldberg J."/>
            <person name="Griggs A."/>
            <person name="Gujja S."/>
            <person name="Hansen M."/>
            <person name="Howarth C."/>
            <person name="Imamovic A."/>
            <person name="Larimer J."/>
            <person name="McCowan C."/>
            <person name="Murphy C."/>
            <person name="Pearson M."/>
            <person name="Priest M."/>
            <person name="Roberts A."/>
            <person name="Saif S."/>
            <person name="Shea T."/>
            <person name="Sykes S."/>
            <person name="Wortman J."/>
            <person name="Nusbaum C."/>
            <person name="Birren B."/>
        </authorList>
    </citation>
    <scope>NUCLEOTIDE SEQUENCE [LARGE SCALE GENOMIC DNA]</scope>
    <source>
        <strain evidence="5 6">BCC8398</strain>
    </source>
</reference>
<dbReference type="STRING" id="1296120.A0A1B9GPU4"/>
<evidence type="ECO:0000313" key="5">
    <source>
        <dbReference type="EMBL" id="OCF33026.1"/>
    </source>
</evidence>
<feature type="region of interest" description="Disordered" evidence="2">
    <location>
        <begin position="419"/>
        <end position="443"/>
    </location>
</feature>
<dbReference type="CDD" id="cd13778">
    <property type="entry name" value="Aar2_C"/>
    <property type="match status" value="1"/>
</dbReference>
<name>A0A1B9GPU4_9TREE</name>
<comment type="similarity">
    <text evidence="1">Belongs to the AAR2 family.</text>
</comment>
<dbReference type="OrthoDB" id="201752at2759"/>
<dbReference type="Pfam" id="PF20981">
    <property type="entry name" value="AAR2_1st"/>
    <property type="match status" value="1"/>
</dbReference>
<feature type="region of interest" description="Disordered" evidence="2">
    <location>
        <begin position="142"/>
        <end position="195"/>
    </location>
</feature>
<evidence type="ECO:0000313" key="6">
    <source>
        <dbReference type="Proteomes" id="UP000092666"/>
    </source>
</evidence>
<dbReference type="CDD" id="cd13777">
    <property type="entry name" value="Aar2_N"/>
    <property type="match status" value="1"/>
</dbReference>
<dbReference type="Gene3D" id="1.25.40.550">
    <property type="entry name" value="Aar2, C-terminal domain-like"/>
    <property type="match status" value="1"/>
</dbReference>
<dbReference type="PANTHER" id="PTHR12689">
    <property type="entry name" value="A1 CISTRON SPLICING FACTOR AAR2-RELATED"/>
    <property type="match status" value="1"/>
</dbReference>
<evidence type="ECO:0008006" key="7">
    <source>
        <dbReference type="Google" id="ProtNLM"/>
    </source>
</evidence>
<dbReference type="GO" id="GO:0000244">
    <property type="term" value="P:spliceosomal tri-snRNP complex assembly"/>
    <property type="evidence" value="ECO:0007669"/>
    <property type="project" value="TreeGrafter"/>
</dbReference>
<evidence type="ECO:0000256" key="1">
    <source>
        <dbReference type="ARBA" id="ARBA00006281"/>
    </source>
</evidence>
<dbReference type="Pfam" id="PF05282">
    <property type="entry name" value="AAR2"/>
    <property type="match status" value="1"/>
</dbReference>
<reference evidence="6" key="2">
    <citation type="submission" date="2013-12" db="EMBL/GenBank/DDBJ databases">
        <title>Evolution of pathogenesis and genome organization in the Tremellales.</title>
        <authorList>
            <person name="Cuomo C."/>
            <person name="Litvintseva A."/>
            <person name="Heitman J."/>
            <person name="Chen Y."/>
            <person name="Sun S."/>
            <person name="Springer D."/>
            <person name="Dromer F."/>
            <person name="Young S."/>
            <person name="Zeng Q."/>
            <person name="Chapman S."/>
            <person name="Gujja S."/>
            <person name="Saif S."/>
            <person name="Birren B."/>
        </authorList>
    </citation>
    <scope>NUCLEOTIDE SEQUENCE [LARGE SCALE GENOMIC DNA]</scope>
    <source>
        <strain evidence="6">BCC8398</strain>
    </source>
</reference>
<dbReference type="InterPro" id="IPR033648">
    <property type="entry name" value="AAR2_C"/>
</dbReference>
<dbReference type="PANTHER" id="PTHR12689:SF4">
    <property type="entry name" value="PROTEIN AAR2 HOMOLOG"/>
    <property type="match status" value="1"/>
</dbReference>